<protein>
    <submittedName>
        <fullName evidence="1">Ypar14</fullName>
    </submittedName>
</protein>
<reference evidence="1" key="1">
    <citation type="journal article" date="2001" name="Mol. Microbiol.">
        <title>Discovery and distribution of super-integrons among pseudomonads.</title>
        <authorList>
            <person name="Vaisvila R."/>
            <person name="Morgan R.D."/>
            <person name="Posfai J."/>
            <person name="Raleigh E.A."/>
        </authorList>
    </citation>
    <scope>NUCLEOTIDE SEQUENCE</scope>
    <source>
        <strain evidence="1">ATCC 55044</strain>
    </source>
</reference>
<organism evidence="1">
    <name type="scientific">Aquipseudomonas alcaligenes</name>
    <name type="common">Pseudomonas alcaligenes</name>
    <dbReference type="NCBI Taxonomy" id="43263"/>
    <lineage>
        <taxon>Bacteria</taxon>
        <taxon>Pseudomonadati</taxon>
        <taxon>Pseudomonadota</taxon>
        <taxon>Gammaproteobacteria</taxon>
        <taxon>Pseudomonadales</taxon>
        <taxon>Pseudomonadaceae</taxon>
        <taxon>Aquipseudomonas</taxon>
    </lineage>
</organism>
<evidence type="ECO:0000313" key="1">
    <source>
        <dbReference type="EMBL" id="AAK73299.1"/>
    </source>
</evidence>
<dbReference type="EMBL" id="AY038186">
    <property type="protein sequence ID" value="AAK73299.1"/>
    <property type="molecule type" value="Genomic_DNA"/>
</dbReference>
<dbReference type="RefSeq" id="WP_061905035.1">
    <property type="nucleotide sequence ID" value="NZ_CP014784.1"/>
</dbReference>
<name>Q939F9_AQUAC</name>
<sequence length="118" mass="13557">MLAWDESDVLTCLETIPEIEPDGICYHYKVDKGGATLDLTIHPYDGDVYFELSHKYAEQPLFSMKLLECSGVRYVKKWPDEYLEFAPAKCFGNRYDGESAIPYGVRVHASPNIRIEIY</sequence>
<accession>Q939F9</accession>
<dbReference type="AlphaFoldDB" id="Q939F9"/>
<dbReference type="KEGG" id="palc:A0T30_16495"/>
<proteinExistence type="predicted"/>
<dbReference type="GeneID" id="42931405"/>